<dbReference type="RefSeq" id="WP_126075959.1">
    <property type="nucleotide sequence ID" value="NZ_CP051166.1"/>
</dbReference>
<gene>
    <name evidence="2" type="ORF">EJB06_20955</name>
</gene>
<reference evidence="2 3" key="1">
    <citation type="submission" date="2018-12" db="EMBL/GenBank/DDBJ databases">
        <authorList>
            <person name="Yang E."/>
        </authorList>
    </citation>
    <scope>NUCLEOTIDE SEQUENCE [LARGE SCALE GENOMIC DNA]</scope>
    <source>
        <strain evidence="2 3">SOD</strain>
    </source>
</reference>
<dbReference type="AlphaFoldDB" id="A0A430HI63"/>
<comment type="caution">
    <text evidence="2">The sequence shown here is derived from an EMBL/GenBank/DDBJ whole genome shotgun (WGS) entry which is preliminary data.</text>
</comment>
<feature type="chain" id="PRO_5019223721" description="DUF2059 domain-containing protein" evidence="1">
    <location>
        <begin position="22"/>
        <end position="169"/>
    </location>
</feature>
<dbReference type="OrthoDB" id="8776876at2"/>
<proteinExistence type="predicted"/>
<feature type="signal peptide" evidence="1">
    <location>
        <begin position="1"/>
        <end position="21"/>
    </location>
</feature>
<accession>A0A430HI63</accession>
<organism evidence="2 3">
    <name type="scientific">Massilia atriviolacea</name>
    <dbReference type="NCBI Taxonomy" id="2495579"/>
    <lineage>
        <taxon>Bacteria</taxon>
        <taxon>Pseudomonadati</taxon>
        <taxon>Pseudomonadota</taxon>
        <taxon>Betaproteobacteria</taxon>
        <taxon>Burkholderiales</taxon>
        <taxon>Oxalobacteraceae</taxon>
        <taxon>Telluria group</taxon>
        <taxon>Massilia</taxon>
    </lineage>
</organism>
<protein>
    <recommendedName>
        <fullName evidence="4">DUF2059 domain-containing protein</fullName>
    </recommendedName>
</protein>
<evidence type="ECO:0000313" key="2">
    <source>
        <dbReference type="EMBL" id="RSZ57190.1"/>
    </source>
</evidence>
<evidence type="ECO:0000313" key="3">
    <source>
        <dbReference type="Proteomes" id="UP000278085"/>
    </source>
</evidence>
<dbReference type="Proteomes" id="UP000278085">
    <property type="component" value="Unassembled WGS sequence"/>
</dbReference>
<keyword evidence="3" id="KW-1185">Reference proteome</keyword>
<dbReference type="EMBL" id="RXLQ01000011">
    <property type="protein sequence ID" value="RSZ57190.1"/>
    <property type="molecule type" value="Genomic_DNA"/>
</dbReference>
<evidence type="ECO:0008006" key="4">
    <source>
        <dbReference type="Google" id="ProtNLM"/>
    </source>
</evidence>
<keyword evidence="1" id="KW-0732">Signal</keyword>
<name>A0A430HI63_9BURK</name>
<evidence type="ECO:0000256" key="1">
    <source>
        <dbReference type="SAM" id="SignalP"/>
    </source>
</evidence>
<sequence>MLSLPAAVMLSGAAQAQAVNAATAAVFSKPALLGVQLSMKAGARQGKVTPEQLKCVQGLDPASFDEVFKELLASNLDGKELMRTQSFLAKSVGKKFAKHGYLGVFAAAGEPLPEALPRFTEDEMVDFEQFRTSSAGEKLVTNRVLEAPAARTVLNARIEKVLEVCVPQQ</sequence>